<keyword evidence="2" id="KW-0378">Hydrolase</keyword>
<dbReference type="RefSeq" id="WP_254151478.1">
    <property type="nucleotide sequence ID" value="NZ_JAHESD010000001.1"/>
</dbReference>
<evidence type="ECO:0000313" key="2">
    <source>
        <dbReference type="EMBL" id="MBT1701778.1"/>
    </source>
</evidence>
<dbReference type="InterPro" id="IPR026555">
    <property type="entry name" value="NSL3/Tex30"/>
</dbReference>
<dbReference type="Pfam" id="PF20408">
    <property type="entry name" value="Abhydrolase_11"/>
    <property type="match status" value="1"/>
</dbReference>
<dbReference type="Proteomes" id="UP000772618">
    <property type="component" value="Unassembled WGS sequence"/>
</dbReference>
<name>A0ABS5VK05_9BACT</name>
<evidence type="ECO:0000313" key="3">
    <source>
        <dbReference type="Proteomes" id="UP000772618"/>
    </source>
</evidence>
<reference evidence="2 3" key="1">
    <citation type="submission" date="2021-05" db="EMBL/GenBank/DDBJ databases">
        <title>A Polyphasic approach of four new species of the genus Ohtaekwangia: Ohtaekwangia histidinii sp. nov., Ohtaekwangia cretensis sp. nov., Ohtaekwangia indiensis sp. nov., Ohtaekwangia reichenbachii sp. nov. from diverse environment.</title>
        <authorList>
            <person name="Octaviana S."/>
        </authorList>
    </citation>
    <scope>NUCLEOTIDE SEQUENCE [LARGE SCALE GENOMIC DNA]</scope>
    <source>
        <strain evidence="2 3">PWU20</strain>
    </source>
</reference>
<dbReference type="PANTHER" id="PTHR13136">
    <property type="entry name" value="TESTIS DEVELOPMENT PROTEIN PRTD"/>
    <property type="match status" value="1"/>
</dbReference>
<keyword evidence="3" id="KW-1185">Reference proteome</keyword>
<organism evidence="2 3">
    <name type="scientific">Chryseosolibacter indicus</name>
    <dbReference type="NCBI Taxonomy" id="2782351"/>
    <lineage>
        <taxon>Bacteria</taxon>
        <taxon>Pseudomonadati</taxon>
        <taxon>Bacteroidota</taxon>
        <taxon>Cytophagia</taxon>
        <taxon>Cytophagales</taxon>
        <taxon>Chryseotaleaceae</taxon>
        <taxon>Chryseosolibacter</taxon>
    </lineage>
</organism>
<comment type="caution">
    <text evidence="2">The sequence shown here is derived from an EMBL/GenBank/DDBJ whole genome shotgun (WGS) entry which is preliminary data.</text>
</comment>
<dbReference type="Gene3D" id="3.40.50.1820">
    <property type="entry name" value="alpha/beta hydrolase"/>
    <property type="match status" value="1"/>
</dbReference>
<accession>A0ABS5VK05</accession>
<gene>
    <name evidence="2" type="ORF">KK060_00705</name>
</gene>
<dbReference type="SUPFAM" id="SSF53474">
    <property type="entry name" value="alpha/beta-Hydrolases"/>
    <property type="match status" value="1"/>
</dbReference>
<proteinExistence type="predicted"/>
<dbReference type="InterPro" id="IPR046879">
    <property type="entry name" value="KANL3/Tex30_Abhydrolase"/>
</dbReference>
<protein>
    <submittedName>
        <fullName evidence="2">Dienelactone hydrolase family protein</fullName>
    </submittedName>
</protein>
<sequence>MEIKPLQVNISDSIGAVSAEITLPREMRVVMTLAHGAGAGMNHSFMVKLTKALAEEHIGTVRFNFPYMEKGKKIPDIAVVAEKTVQEILKHVSSLYSHIPIVASGKSFGGRMTSQLLAKNPLPFVKAIVFFGFPLHPSGKPGTQRAEHLKEVKIPKLFLQGTNDLLAEFSLVSRVCDELINTTLIPIENADHSFKIRNKDAIVDLSRKTSEWLYGSNILSA</sequence>
<dbReference type="InterPro" id="IPR029058">
    <property type="entry name" value="AB_hydrolase_fold"/>
</dbReference>
<feature type="domain" description="KANL3/Tex30 alpha/beta hydrolase-like" evidence="1">
    <location>
        <begin position="29"/>
        <end position="200"/>
    </location>
</feature>
<dbReference type="GO" id="GO:0016787">
    <property type="term" value="F:hydrolase activity"/>
    <property type="evidence" value="ECO:0007669"/>
    <property type="project" value="UniProtKB-KW"/>
</dbReference>
<dbReference type="EMBL" id="JAHESD010000001">
    <property type="protein sequence ID" value="MBT1701778.1"/>
    <property type="molecule type" value="Genomic_DNA"/>
</dbReference>
<dbReference type="PANTHER" id="PTHR13136:SF11">
    <property type="entry name" value="TESTIS-EXPRESSED PROTEIN 30"/>
    <property type="match status" value="1"/>
</dbReference>
<evidence type="ECO:0000259" key="1">
    <source>
        <dbReference type="Pfam" id="PF20408"/>
    </source>
</evidence>